<sequence>MIFNFIPHPKYYILCFDNIFTPFLHNILTNKCI</sequence>
<name>A0A8S5MZ01_9CAUD</name>
<organism evidence="1">
    <name type="scientific">Siphoviridae sp. cthrK8</name>
    <dbReference type="NCBI Taxonomy" id="2826429"/>
    <lineage>
        <taxon>Viruses</taxon>
        <taxon>Duplodnaviria</taxon>
        <taxon>Heunggongvirae</taxon>
        <taxon>Uroviricota</taxon>
        <taxon>Caudoviricetes</taxon>
    </lineage>
</organism>
<reference evidence="1" key="1">
    <citation type="journal article" date="2021" name="Proc. Natl. Acad. Sci. U.S.A.">
        <title>A Catalog of Tens of Thousands of Viruses from Human Metagenomes Reveals Hidden Associations with Chronic Diseases.</title>
        <authorList>
            <person name="Tisza M.J."/>
            <person name="Buck C.B."/>
        </authorList>
    </citation>
    <scope>NUCLEOTIDE SEQUENCE</scope>
    <source>
        <strain evidence="1">CthrK8</strain>
    </source>
</reference>
<proteinExistence type="predicted"/>
<evidence type="ECO:0000313" key="1">
    <source>
        <dbReference type="EMBL" id="DAD87428.1"/>
    </source>
</evidence>
<dbReference type="EMBL" id="BK015021">
    <property type="protein sequence ID" value="DAD87428.1"/>
    <property type="molecule type" value="Genomic_DNA"/>
</dbReference>
<accession>A0A8S5MZ01</accession>
<protein>
    <submittedName>
        <fullName evidence="1">Uncharacterized protein</fullName>
    </submittedName>
</protein>